<organism evidence="1 2">
    <name type="scientific">Rickenella mellea</name>
    <dbReference type="NCBI Taxonomy" id="50990"/>
    <lineage>
        <taxon>Eukaryota</taxon>
        <taxon>Fungi</taxon>
        <taxon>Dikarya</taxon>
        <taxon>Basidiomycota</taxon>
        <taxon>Agaricomycotina</taxon>
        <taxon>Agaricomycetes</taxon>
        <taxon>Hymenochaetales</taxon>
        <taxon>Rickenellaceae</taxon>
        <taxon>Rickenella</taxon>
    </lineage>
</organism>
<protein>
    <recommendedName>
        <fullName evidence="3">WD40 repeat-like protein</fullName>
    </recommendedName>
</protein>
<gene>
    <name evidence="1" type="ORF">BD410DRAFT_155754</name>
</gene>
<dbReference type="AlphaFoldDB" id="A0A4Y7PK08"/>
<reference evidence="1 2" key="1">
    <citation type="submission" date="2018-06" db="EMBL/GenBank/DDBJ databases">
        <title>A transcriptomic atlas of mushroom development highlights an independent origin of complex multicellularity.</title>
        <authorList>
            <consortium name="DOE Joint Genome Institute"/>
            <person name="Krizsan K."/>
            <person name="Almasi E."/>
            <person name="Merenyi Z."/>
            <person name="Sahu N."/>
            <person name="Viragh M."/>
            <person name="Koszo T."/>
            <person name="Mondo S."/>
            <person name="Kiss B."/>
            <person name="Balint B."/>
            <person name="Kues U."/>
            <person name="Barry K."/>
            <person name="Hegedus J.C."/>
            <person name="Henrissat B."/>
            <person name="Johnson J."/>
            <person name="Lipzen A."/>
            <person name="Ohm R."/>
            <person name="Nagy I."/>
            <person name="Pangilinan J."/>
            <person name="Yan J."/>
            <person name="Xiong Y."/>
            <person name="Grigoriev I.V."/>
            <person name="Hibbett D.S."/>
            <person name="Nagy L.G."/>
        </authorList>
    </citation>
    <scope>NUCLEOTIDE SEQUENCE [LARGE SCALE GENOMIC DNA]</scope>
    <source>
        <strain evidence="1 2">SZMC22713</strain>
    </source>
</reference>
<sequence length="80" mass="9119">MQGKYTITNVRYRNAVHLPESGEGDDLKVGSRDDQTYIWDIEQLPRNAKYLIKSCAQARGTARRNGLFNPSGRTMMRTSL</sequence>
<evidence type="ECO:0008006" key="3">
    <source>
        <dbReference type="Google" id="ProtNLM"/>
    </source>
</evidence>
<keyword evidence="2" id="KW-1185">Reference proteome</keyword>
<accession>A0A4Y7PK08</accession>
<evidence type="ECO:0000313" key="1">
    <source>
        <dbReference type="EMBL" id="TDL14879.1"/>
    </source>
</evidence>
<proteinExistence type="predicted"/>
<evidence type="ECO:0000313" key="2">
    <source>
        <dbReference type="Proteomes" id="UP000294933"/>
    </source>
</evidence>
<name>A0A4Y7PK08_9AGAM</name>
<dbReference type="Proteomes" id="UP000294933">
    <property type="component" value="Unassembled WGS sequence"/>
</dbReference>
<dbReference type="EMBL" id="ML170302">
    <property type="protein sequence ID" value="TDL14879.1"/>
    <property type="molecule type" value="Genomic_DNA"/>
</dbReference>
<dbReference type="VEuPathDB" id="FungiDB:BD410DRAFT_155754"/>